<keyword evidence="3" id="KW-1185">Reference proteome</keyword>
<proteinExistence type="predicted"/>
<dbReference type="RefSeq" id="WP_149487131.1">
    <property type="nucleotide sequence ID" value="NZ_CP036150.1"/>
</dbReference>
<dbReference type="KEGG" id="ock:EXM22_14045"/>
<dbReference type="Proteomes" id="UP000324209">
    <property type="component" value="Chromosome"/>
</dbReference>
<dbReference type="AlphaFoldDB" id="A0A5C1QLS0"/>
<gene>
    <name evidence="2" type="ORF">EXM22_14045</name>
</gene>
<keyword evidence="1" id="KW-0732">Signal</keyword>
<name>A0A5C1QLS0_9SPIO</name>
<feature type="signal peptide" evidence="1">
    <location>
        <begin position="1"/>
        <end position="19"/>
    </location>
</feature>
<feature type="chain" id="PRO_5022895082" evidence="1">
    <location>
        <begin position="20"/>
        <end position="266"/>
    </location>
</feature>
<evidence type="ECO:0000256" key="1">
    <source>
        <dbReference type="SAM" id="SignalP"/>
    </source>
</evidence>
<reference evidence="2 3" key="1">
    <citation type="submission" date="2019-02" db="EMBL/GenBank/DDBJ databases">
        <title>Complete Genome Sequence and Methylome Analysis of free living Spirochaetas.</title>
        <authorList>
            <person name="Fomenkov A."/>
            <person name="Dubinina G."/>
            <person name="Leshcheva N."/>
            <person name="Mikheeva N."/>
            <person name="Grabovich M."/>
            <person name="Vincze T."/>
            <person name="Roberts R.J."/>
        </authorList>
    </citation>
    <scope>NUCLEOTIDE SEQUENCE [LARGE SCALE GENOMIC DNA]</scope>
    <source>
        <strain evidence="2 3">K2</strain>
    </source>
</reference>
<evidence type="ECO:0000313" key="3">
    <source>
        <dbReference type="Proteomes" id="UP000324209"/>
    </source>
</evidence>
<dbReference type="EMBL" id="CP036150">
    <property type="protein sequence ID" value="QEN09055.1"/>
    <property type="molecule type" value="Genomic_DNA"/>
</dbReference>
<sequence length="266" mass="30527">MKQSLTIFLILLFSGTALFAETTKTIIIENNLENPVYYLYLSPDGEREWGEDRLGDDILDPESTIEIDVDFDEESPLFDLLAEDEIEQAYRIENINLSDTNFISIGAENLLPAGGFNPVNKDLTFINETGESIYYLYISSRDSMYWGEDLLGDEILYDGESLTLTVPIDGDYPNYDILAEGESSASYEMFDTHMLERDTFTFTEENMTSSGDEYDYDDYNDYDDYDDYGYDDLSSENDSYLEGYRDGYRDAWKDAYGQGFSDAIEN</sequence>
<accession>A0A5C1QLS0</accession>
<evidence type="ECO:0000313" key="2">
    <source>
        <dbReference type="EMBL" id="QEN09055.1"/>
    </source>
</evidence>
<organism evidence="2 3">
    <name type="scientific">Oceanispirochaeta crateris</name>
    <dbReference type="NCBI Taxonomy" id="2518645"/>
    <lineage>
        <taxon>Bacteria</taxon>
        <taxon>Pseudomonadati</taxon>
        <taxon>Spirochaetota</taxon>
        <taxon>Spirochaetia</taxon>
        <taxon>Spirochaetales</taxon>
        <taxon>Spirochaetaceae</taxon>
        <taxon>Oceanispirochaeta</taxon>
    </lineage>
</organism>
<dbReference type="OrthoDB" id="574488at2"/>
<protein>
    <submittedName>
        <fullName evidence="2">Uncharacterized protein</fullName>
    </submittedName>
</protein>